<accession>A0A8X6IIJ7</accession>
<dbReference type="Proteomes" id="UP000887116">
    <property type="component" value="Unassembled WGS sequence"/>
</dbReference>
<dbReference type="AlphaFoldDB" id="A0A8X6IIJ7"/>
<dbReference type="EMBL" id="BMAO01028223">
    <property type="protein sequence ID" value="GFR22864.1"/>
    <property type="molecule type" value="Genomic_DNA"/>
</dbReference>
<name>A0A8X6IIJ7_TRICU</name>
<protein>
    <submittedName>
        <fullName evidence="1">Uncharacterized protein</fullName>
    </submittedName>
</protein>
<comment type="caution">
    <text evidence="1">The sequence shown here is derived from an EMBL/GenBank/DDBJ whole genome shotgun (WGS) entry which is preliminary data.</text>
</comment>
<sequence length="67" mass="7917">MLRRGRNEFVYGKRRCLTLEEVLQYLDEIVDDDITESSTTEYNEYLFTIIPPDPDGLTAEEHFDEDV</sequence>
<proteinExistence type="predicted"/>
<organism evidence="1 2">
    <name type="scientific">Trichonephila clavata</name>
    <name type="common">Joro spider</name>
    <name type="synonym">Nephila clavata</name>
    <dbReference type="NCBI Taxonomy" id="2740835"/>
    <lineage>
        <taxon>Eukaryota</taxon>
        <taxon>Metazoa</taxon>
        <taxon>Ecdysozoa</taxon>
        <taxon>Arthropoda</taxon>
        <taxon>Chelicerata</taxon>
        <taxon>Arachnida</taxon>
        <taxon>Araneae</taxon>
        <taxon>Araneomorphae</taxon>
        <taxon>Entelegynae</taxon>
        <taxon>Araneoidea</taxon>
        <taxon>Nephilidae</taxon>
        <taxon>Trichonephila</taxon>
    </lineage>
</organism>
<keyword evidence="2" id="KW-1185">Reference proteome</keyword>
<evidence type="ECO:0000313" key="2">
    <source>
        <dbReference type="Proteomes" id="UP000887116"/>
    </source>
</evidence>
<evidence type="ECO:0000313" key="1">
    <source>
        <dbReference type="EMBL" id="GFR22864.1"/>
    </source>
</evidence>
<reference evidence="1" key="1">
    <citation type="submission" date="2020-07" db="EMBL/GenBank/DDBJ databases">
        <title>Multicomponent nature underlies the extraordinary mechanical properties of spider dragline silk.</title>
        <authorList>
            <person name="Kono N."/>
            <person name="Nakamura H."/>
            <person name="Mori M."/>
            <person name="Yoshida Y."/>
            <person name="Ohtoshi R."/>
            <person name="Malay A.D."/>
            <person name="Moran D.A.P."/>
            <person name="Tomita M."/>
            <person name="Numata K."/>
            <person name="Arakawa K."/>
        </authorList>
    </citation>
    <scope>NUCLEOTIDE SEQUENCE</scope>
</reference>
<gene>
    <name evidence="1" type="ORF">TNCT_598341</name>
</gene>